<dbReference type="SUPFAM" id="SSF55729">
    <property type="entry name" value="Acyl-CoA N-acyltransferases (Nat)"/>
    <property type="match status" value="1"/>
</dbReference>
<proteinExistence type="predicted"/>
<dbReference type="PANTHER" id="PTHR43877:SF2">
    <property type="entry name" value="AMINOALKYLPHOSPHONATE N-ACETYLTRANSFERASE-RELATED"/>
    <property type="match status" value="1"/>
</dbReference>
<dbReference type="AlphaFoldDB" id="A0AA41QPF8"/>
<dbReference type="InterPro" id="IPR000182">
    <property type="entry name" value="GNAT_dom"/>
</dbReference>
<evidence type="ECO:0000313" key="5">
    <source>
        <dbReference type="Proteomes" id="UP001156140"/>
    </source>
</evidence>
<dbReference type="Proteomes" id="UP001156140">
    <property type="component" value="Unassembled WGS sequence"/>
</dbReference>
<dbReference type="RefSeq" id="WP_281736704.1">
    <property type="nucleotide sequence ID" value="NZ_JAKETQ010000002.1"/>
</dbReference>
<reference evidence="4" key="1">
    <citation type="submission" date="2022-03" db="EMBL/GenBank/DDBJ databases">
        <title>The complete genome sequence of a Methyloterrigena soli.</title>
        <authorList>
            <person name="Zi Z."/>
        </authorList>
    </citation>
    <scope>NUCLEOTIDE SEQUENCE</scope>
    <source>
        <strain evidence="4">M48</strain>
    </source>
</reference>
<evidence type="ECO:0000259" key="3">
    <source>
        <dbReference type="PROSITE" id="PS51186"/>
    </source>
</evidence>
<dbReference type="Pfam" id="PF00583">
    <property type="entry name" value="Acetyltransf_1"/>
    <property type="match status" value="1"/>
</dbReference>
<dbReference type="InterPro" id="IPR016181">
    <property type="entry name" value="Acyl_CoA_acyltransferase"/>
</dbReference>
<comment type="caution">
    <text evidence="4">The sequence shown here is derived from an EMBL/GenBank/DDBJ whole genome shotgun (WGS) entry which is preliminary data.</text>
</comment>
<dbReference type="PROSITE" id="PS51186">
    <property type="entry name" value="GNAT"/>
    <property type="match status" value="1"/>
</dbReference>
<organism evidence="4 5">
    <name type="scientific">Paradevosia shaoguanensis</name>
    <dbReference type="NCBI Taxonomy" id="1335043"/>
    <lineage>
        <taxon>Bacteria</taxon>
        <taxon>Pseudomonadati</taxon>
        <taxon>Pseudomonadota</taxon>
        <taxon>Alphaproteobacteria</taxon>
        <taxon>Hyphomicrobiales</taxon>
        <taxon>Devosiaceae</taxon>
        <taxon>Paradevosia</taxon>
    </lineage>
</organism>
<sequence length="163" mass="17946">MTDPVTLRPARAQDRDALLHILDATFRSTWEPELTAEANAAFRASTRVADYVDGYWQEFVVAESDGEVVGMVHWQGDFIGALHVDPRQARRGIGSALLRHAEAGMLAEGVKIAQLETDTFNLKARGFYAAHGYAEAAQYPDEEWNSGLTTVLMVKALQSPSQP</sequence>
<keyword evidence="5" id="KW-1185">Reference proteome</keyword>
<evidence type="ECO:0000256" key="1">
    <source>
        <dbReference type="ARBA" id="ARBA00022679"/>
    </source>
</evidence>
<dbReference type="GO" id="GO:0016747">
    <property type="term" value="F:acyltransferase activity, transferring groups other than amino-acyl groups"/>
    <property type="evidence" value="ECO:0007669"/>
    <property type="project" value="InterPro"/>
</dbReference>
<evidence type="ECO:0000256" key="2">
    <source>
        <dbReference type="ARBA" id="ARBA00023315"/>
    </source>
</evidence>
<feature type="domain" description="N-acetyltransferase" evidence="3">
    <location>
        <begin position="5"/>
        <end position="158"/>
    </location>
</feature>
<keyword evidence="2" id="KW-0012">Acyltransferase</keyword>
<evidence type="ECO:0000313" key="4">
    <source>
        <dbReference type="EMBL" id="MCI0128596.1"/>
    </source>
</evidence>
<gene>
    <name evidence="4" type="ORF">ML536_17325</name>
</gene>
<name>A0AA41QPF8_9HYPH</name>
<dbReference type="PANTHER" id="PTHR43877">
    <property type="entry name" value="AMINOALKYLPHOSPHONATE N-ACETYLTRANSFERASE-RELATED-RELATED"/>
    <property type="match status" value="1"/>
</dbReference>
<protein>
    <submittedName>
        <fullName evidence="4">GNAT family N-acetyltransferase</fullName>
    </submittedName>
</protein>
<dbReference type="EMBL" id="JALAZD010000002">
    <property type="protein sequence ID" value="MCI0128596.1"/>
    <property type="molecule type" value="Genomic_DNA"/>
</dbReference>
<accession>A0AA41QPF8</accession>
<dbReference type="CDD" id="cd04301">
    <property type="entry name" value="NAT_SF"/>
    <property type="match status" value="1"/>
</dbReference>
<dbReference type="Gene3D" id="3.40.630.30">
    <property type="match status" value="1"/>
</dbReference>
<keyword evidence="1" id="KW-0808">Transferase</keyword>
<dbReference type="InterPro" id="IPR050832">
    <property type="entry name" value="Bact_Acetyltransf"/>
</dbReference>